<evidence type="ECO:0000259" key="6">
    <source>
        <dbReference type="Pfam" id="PF13673"/>
    </source>
</evidence>
<dbReference type="PANTHER" id="PTHR36449">
    <property type="entry name" value="ACETYLTRANSFERASE-RELATED"/>
    <property type="match status" value="1"/>
</dbReference>
<protein>
    <submittedName>
        <fullName evidence="7">N-acetyltransferase GCN5</fullName>
    </submittedName>
</protein>
<reference evidence="7" key="1">
    <citation type="submission" date="2022-12" db="EMBL/GenBank/DDBJ databases">
        <title>Reference genome sequencing for broad-spectrum identification of bacterial and archaeal isolates by mass spectrometry.</title>
        <authorList>
            <person name="Sekiguchi Y."/>
            <person name="Tourlousse D.M."/>
        </authorList>
    </citation>
    <scope>NUCLEOTIDE SEQUENCE</scope>
    <source>
        <strain evidence="7">14</strain>
    </source>
</reference>
<evidence type="ECO:0000313" key="8">
    <source>
        <dbReference type="Proteomes" id="UP001144396"/>
    </source>
</evidence>
<name>A0A9W6CT79_9MICO</name>
<dbReference type="SUPFAM" id="SSF55729">
    <property type="entry name" value="Acyl-CoA N-acyltransferases (Nat)"/>
    <property type="match status" value="1"/>
</dbReference>
<keyword evidence="1" id="KW-0678">Repressor</keyword>
<dbReference type="Proteomes" id="UP001144396">
    <property type="component" value="Unassembled WGS sequence"/>
</dbReference>
<accession>A0A9W6CT79</accession>
<evidence type="ECO:0000256" key="4">
    <source>
        <dbReference type="ARBA" id="ARBA00023315"/>
    </source>
</evidence>
<feature type="domain" description="N-acetyltransferase" evidence="6">
    <location>
        <begin position="86"/>
        <end position="146"/>
    </location>
</feature>
<evidence type="ECO:0000256" key="5">
    <source>
        <dbReference type="ARBA" id="ARBA00049880"/>
    </source>
</evidence>
<dbReference type="EMBL" id="BSDP01000001">
    <property type="protein sequence ID" value="GLI28571.1"/>
    <property type="molecule type" value="Genomic_DNA"/>
</dbReference>
<dbReference type="AlphaFoldDB" id="A0A9W6CT79"/>
<proteinExistence type="predicted"/>
<comment type="catalytic activity">
    <reaction evidence="5">
        <text>glycyl-tRNA(Gly) + acetyl-CoA = N-acetylglycyl-tRNA(Gly) + CoA + H(+)</text>
        <dbReference type="Rhea" id="RHEA:81867"/>
        <dbReference type="Rhea" id="RHEA-COMP:9683"/>
        <dbReference type="Rhea" id="RHEA-COMP:19766"/>
        <dbReference type="ChEBI" id="CHEBI:15378"/>
        <dbReference type="ChEBI" id="CHEBI:57287"/>
        <dbReference type="ChEBI" id="CHEBI:57288"/>
        <dbReference type="ChEBI" id="CHEBI:78522"/>
        <dbReference type="ChEBI" id="CHEBI:232036"/>
    </reaction>
</comment>
<keyword evidence="8" id="KW-1185">Reference proteome</keyword>
<organism evidence="7 8">
    <name type="scientific">Agromyces rhizosphaerae</name>
    <dbReference type="NCBI Taxonomy" id="88374"/>
    <lineage>
        <taxon>Bacteria</taxon>
        <taxon>Bacillati</taxon>
        <taxon>Actinomycetota</taxon>
        <taxon>Actinomycetes</taxon>
        <taxon>Micrococcales</taxon>
        <taxon>Microbacteriaceae</taxon>
        <taxon>Agromyces</taxon>
    </lineage>
</organism>
<dbReference type="PANTHER" id="PTHR36449:SF1">
    <property type="entry name" value="ACETYLTRANSFERASE"/>
    <property type="match status" value="1"/>
</dbReference>
<dbReference type="Pfam" id="PF13673">
    <property type="entry name" value="Acetyltransf_10"/>
    <property type="match status" value="1"/>
</dbReference>
<gene>
    <name evidence="7" type="ORF">ARHIZOSPH14_28130</name>
</gene>
<dbReference type="Gene3D" id="3.40.630.30">
    <property type="match status" value="1"/>
</dbReference>
<dbReference type="RefSeq" id="WP_281886063.1">
    <property type="nucleotide sequence ID" value="NZ_BSDP01000001.1"/>
</dbReference>
<sequence length="168" mass="18641">MFHRPRPIDDDDELDGFDCGEPSLDDWLIRLARRNERNGSSRTFVSSAVGEHRIAGYYAVAMHALVHDRAPSRLRRNSPDPIPVILLGRLAVDSRDQGRGLGASLLQDAMLRCVAAADAVGALAIVVDAIDDDAVAFYVRWGFTLMPDSRRCLYLLMKDVRATIATIY</sequence>
<dbReference type="InterPro" id="IPR016181">
    <property type="entry name" value="Acyl_CoA_acyltransferase"/>
</dbReference>
<keyword evidence="3" id="KW-0808">Transferase</keyword>
<evidence type="ECO:0000256" key="1">
    <source>
        <dbReference type="ARBA" id="ARBA00022491"/>
    </source>
</evidence>
<evidence type="ECO:0000256" key="3">
    <source>
        <dbReference type="ARBA" id="ARBA00022679"/>
    </source>
</evidence>
<comment type="caution">
    <text evidence="7">The sequence shown here is derived from an EMBL/GenBank/DDBJ whole genome shotgun (WGS) entry which is preliminary data.</text>
</comment>
<evidence type="ECO:0000313" key="7">
    <source>
        <dbReference type="EMBL" id="GLI28571.1"/>
    </source>
</evidence>
<dbReference type="InterPro" id="IPR000182">
    <property type="entry name" value="GNAT_dom"/>
</dbReference>
<evidence type="ECO:0000256" key="2">
    <source>
        <dbReference type="ARBA" id="ARBA00022649"/>
    </source>
</evidence>
<keyword evidence="4" id="KW-0012">Acyltransferase</keyword>
<dbReference type="GO" id="GO:0016747">
    <property type="term" value="F:acyltransferase activity, transferring groups other than amino-acyl groups"/>
    <property type="evidence" value="ECO:0007669"/>
    <property type="project" value="InterPro"/>
</dbReference>
<keyword evidence="2" id="KW-1277">Toxin-antitoxin system</keyword>